<dbReference type="PANTHER" id="PTHR48090">
    <property type="entry name" value="UNDECAPRENYL-PHOSPHATE 4-DEOXY-4-FORMAMIDO-L-ARABINOSE TRANSFERASE-RELATED"/>
    <property type="match status" value="1"/>
</dbReference>
<keyword evidence="6" id="KW-1133">Transmembrane helix</keyword>
<keyword evidence="5" id="KW-0448">Lipopolysaccharide biosynthesis</keyword>
<dbReference type="Gene3D" id="3.90.550.10">
    <property type="entry name" value="Spore Coat Polysaccharide Biosynthesis Protein SpsA, Chain A"/>
    <property type="match status" value="1"/>
</dbReference>
<gene>
    <name evidence="9" type="ORF">A3B45_00465</name>
</gene>
<accession>A0A1F5KP43</accession>
<protein>
    <recommendedName>
        <fullName evidence="8">Glycosyltransferase 2-like domain-containing protein</fullName>
    </recommendedName>
</protein>
<dbReference type="GO" id="GO:0099621">
    <property type="term" value="F:undecaprenyl-phosphate 4-deoxy-4-formamido-L-arabinose transferase activity"/>
    <property type="evidence" value="ECO:0007669"/>
    <property type="project" value="TreeGrafter"/>
</dbReference>
<proteinExistence type="predicted"/>
<keyword evidence="3" id="KW-0808">Transferase</keyword>
<evidence type="ECO:0000256" key="2">
    <source>
        <dbReference type="ARBA" id="ARBA00022676"/>
    </source>
</evidence>
<dbReference type="Pfam" id="PF00535">
    <property type="entry name" value="Glycos_transf_2"/>
    <property type="match status" value="1"/>
</dbReference>
<keyword evidence="1" id="KW-1003">Cell membrane</keyword>
<comment type="caution">
    <text evidence="9">The sequence shown here is derived from an EMBL/GenBank/DDBJ whole genome shotgun (WGS) entry which is preliminary data.</text>
</comment>
<feature type="domain" description="Glycosyltransferase 2-like" evidence="8">
    <location>
        <begin position="8"/>
        <end position="168"/>
    </location>
</feature>
<dbReference type="SUPFAM" id="SSF53448">
    <property type="entry name" value="Nucleotide-diphospho-sugar transferases"/>
    <property type="match status" value="1"/>
</dbReference>
<organism evidence="9 10">
    <name type="scientific">Candidatus Daviesbacteria bacterium RIFCSPLOWO2_01_FULL_39_12</name>
    <dbReference type="NCBI Taxonomy" id="1797785"/>
    <lineage>
        <taxon>Bacteria</taxon>
        <taxon>Candidatus Daviesiibacteriota</taxon>
    </lineage>
</organism>
<evidence type="ECO:0000256" key="4">
    <source>
        <dbReference type="ARBA" id="ARBA00022692"/>
    </source>
</evidence>
<dbReference type="EMBL" id="MFDM01000023">
    <property type="protein sequence ID" value="OGE42662.1"/>
    <property type="molecule type" value="Genomic_DNA"/>
</dbReference>
<dbReference type="InterPro" id="IPR001173">
    <property type="entry name" value="Glyco_trans_2-like"/>
</dbReference>
<dbReference type="GO" id="GO:0009103">
    <property type="term" value="P:lipopolysaccharide biosynthetic process"/>
    <property type="evidence" value="ECO:0007669"/>
    <property type="project" value="UniProtKB-KW"/>
</dbReference>
<sequence>MRKNYSVSVVIPARNEESTIGTVLEEAVKLLPKITKKYEILINDDASSDKTSLILEQFSQKHKNILVFHQKKALGISGGFEFLYKRVKNELIFTLSADGEFSIKDLPKMIAKIYAGFDLVIGQRRSKKYSFPRKLISFMFNFLPKLLFGVDLYDAGSIKLYKKEVLKDTTPLSKSVFNEAERIIRSYKLGYKITSVQINYSTRQAGQASGAKLNNIILSFIDMLKLRFSL</sequence>
<dbReference type="GO" id="GO:0005886">
    <property type="term" value="C:plasma membrane"/>
    <property type="evidence" value="ECO:0007669"/>
    <property type="project" value="TreeGrafter"/>
</dbReference>
<evidence type="ECO:0000256" key="3">
    <source>
        <dbReference type="ARBA" id="ARBA00022679"/>
    </source>
</evidence>
<evidence type="ECO:0000313" key="9">
    <source>
        <dbReference type="EMBL" id="OGE42662.1"/>
    </source>
</evidence>
<dbReference type="AlphaFoldDB" id="A0A1F5KP43"/>
<keyword evidence="7" id="KW-0472">Membrane</keyword>
<dbReference type="PANTHER" id="PTHR48090:SF3">
    <property type="entry name" value="UNDECAPRENYL-PHOSPHATE 4-DEOXY-4-FORMAMIDO-L-ARABINOSE TRANSFERASE"/>
    <property type="match status" value="1"/>
</dbReference>
<evidence type="ECO:0000256" key="5">
    <source>
        <dbReference type="ARBA" id="ARBA00022985"/>
    </source>
</evidence>
<reference evidence="9 10" key="1">
    <citation type="journal article" date="2016" name="Nat. Commun.">
        <title>Thousands of microbial genomes shed light on interconnected biogeochemical processes in an aquifer system.</title>
        <authorList>
            <person name="Anantharaman K."/>
            <person name="Brown C.T."/>
            <person name="Hug L.A."/>
            <person name="Sharon I."/>
            <person name="Castelle C.J."/>
            <person name="Probst A.J."/>
            <person name="Thomas B.C."/>
            <person name="Singh A."/>
            <person name="Wilkins M.J."/>
            <person name="Karaoz U."/>
            <person name="Brodie E.L."/>
            <person name="Williams K.H."/>
            <person name="Hubbard S.S."/>
            <person name="Banfield J.F."/>
        </authorList>
    </citation>
    <scope>NUCLEOTIDE SEQUENCE [LARGE SCALE GENOMIC DNA]</scope>
</reference>
<keyword evidence="2" id="KW-0328">Glycosyltransferase</keyword>
<evidence type="ECO:0000256" key="1">
    <source>
        <dbReference type="ARBA" id="ARBA00022475"/>
    </source>
</evidence>
<dbReference type="CDD" id="cd04179">
    <property type="entry name" value="DPM_DPG-synthase_like"/>
    <property type="match status" value="1"/>
</dbReference>
<dbReference type="InterPro" id="IPR029044">
    <property type="entry name" value="Nucleotide-diphossugar_trans"/>
</dbReference>
<evidence type="ECO:0000259" key="8">
    <source>
        <dbReference type="Pfam" id="PF00535"/>
    </source>
</evidence>
<dbReference type="STRING" id="1797785.A3B45_00465"/>
<name>A0A1F5KP43_9BACT</name>
<keyword evidence="4" id="KW-0812">Transmembrane</keyword>
<evidence type="ECO:0000256" key="7">
    <source>
        <dbReference type="ARBA" id="ARBA00023136"/>
    </source>
</evidence>
<dbReference type="InterPro" id="IPR050256">
    <property type="entry name" value="Glycosyltransferase_2"/>
</dbReference>
<evidence type="ECO:0000313" key="10">
    <source>
        <dbReference type="Proteomes" id="UP000178565"/>
    </source>
</evidence>
<evidence type="ECO:0000256" key="6">
    <source>
        <dbReference type="ARBA" id="ARBA00022989"/>
    </source>
</evidence>
<dbReference type="Proteomes" id="UP000178565">
    <property type="component" value="Unassembled WGS sequence"/>
</dbReference>